<comment type="caution">
    <text evidence="7">The sequence shown here is derived from an EMBL/GenBank/DDBJ whole genome shotgun (WGS) entry which is preliminary data.</text>
</comment>
<evidence type="ECO:0000256" key="4">
    <source>
        <dbReference type="ARBA" id="ARBA00023136"/>
    </source>
</evidence>
<feature type="transmembrane region" description="Helical" evidence="5">
    <location>
        <begin position="158"/>
        <end position="176"/>
    </location>
</feature>
<dbReference type="InterPro" id="IPR049453">
    <property type="entry name" value="Memb_transporter_dom"/>
</dbReference>
<feature type="transmembrane region" description="Helical" evidence="5">
    <location>
        <begin position="182"/>
        <end position="202"/>
    </location>
</feature>
<feature type="transmembrane region" description="Helical" evidence="5">
    <location>
        <begin position="106"/>
        <end position="125"/>
    </location>
</feature>
<evidence type="ECO:0000256" key="3">
    <source>
        <dbReference type="ARBA" id="ARBA00022989"/>
    </source>
</evidence>
<feature type="transmembrane region" description="Helical" evidence="5">
    <location>
        <begin position="398"/>
        <end position="424"/>
    </location>
</feature>
<proteinExistence type="predicted"/>
<dbReference type="AlphaFoldDB" id="A0A100VV31"/>
<dbReference type="STRING" id="146020.RMCB_0522"/>
<dbReference type="Pfam" id="PF13515">
    <property type="entry name" value="FUSC_2"/>
    <property type="match status" value="1"/>
</dbReference>
<organism evidence="7 8">
    <name type="scientific">Mycolicibacterium brisbanense</name>
    <dbReference type="NCBI Taxonomy" id="146020"/>
    <lineage>
        <taxon>Bacteria</taxon>
        <taxon>Bacillati</taxon>
        <taxon>Actinomycetota</taxon>
        <taxon>Actinomycetes</taxon>
        <taxon>Mycobacteriales</taxon>
        <taxon>Mycobacteriaceae</taxon>
        <taxon>Mycolicibacterium</taxon>
    </lineage>
</organism>
<accession>A0A100VV31</accession>
<feature type="transmembrane region" description="Helical" evidence="5">
    <location>
        <begin position="349"/>
        <end position="378"/>
    </location>
</feature>
<keyword evidence="3 5" id="KW-1133">Transmembrane helix</keyword>
<evidence type="ECO:0000313" key="8">
    <source>
        <dbReference type="Proteomes" id="UP000069620"/>
    </source>
</evidence>
<gene>
    <name evidence="7" type="ORF">RMCB_0522</name>
</gene>
<evidence type="ECO:0000256" key="5">
    <source>
        <dbReference type="SAM" id="Phobius"/>
    </source>
</evidence>
<reference evidence="8" key="1">
    <citation type="journal article" date="2016" name="Genome Announc.">
        <title>Draft Genome Sequences of Five Rapidly Growing Mycobacterium Species, M. thermoresistibile, M. fortuitum subsp. acetamidolyticum, M. canariasense, M. brisbanense, and M. novocastrense.</title>
        <authorList>
            <person name="Katahira K."/>
            <person name="Ogura Y."/>
            <person name="Gotoh Y."/>
            <person name="Hayashi T."/>
        </authorList>
    </citation>
    <scope>NUCLEOTIDE SEQUENCE [LARGE SCALE GENOMIC DNA]</scope>
    <source>
        <strain evidence="8">JCM15654</strain>
    </source>
</reference>
<feature type="domain" description="Integral membrane bound transporter" evidence="6">
    <location>
        <begin position="353"/>
        <end position="481"/>
    </location>
</feature>
<feature type="transmembrane region" description="Helical" evidence="5">
    <location>
        <begin position="82"/>
        <end position="99"/>
    </location>
</feature>
<feature type="transmembrane region" description="Helical" evidence="5">
    <location>
        <begin position="464"/>
        <end position="484"/>
    </location>
</feature>
<dbReference type="GO" id="GO:0016020">
    <property type="term" value="C:membrane"/>
    <property type="evidence" value="ECO:0007669"/>
    <property type="project" value="UniProtKB-SubCell"/>
</dbReference>
<sequence>MSTQVVGEGLYLRQLGHAFQCVRPTPSMLVSMPERPPPKPVSHPLRNVFVLNPGPQRFLFALRAGLCMAVPVLVGWAAGHTAAGLIATIGGFTSVYGSGRPYLNRGMYLGTVVLCFAAAVALGDWAAATPWLAVGTVTVIAMVAALVCNALAIGPPGAYLFVLACAAGTGVATTHLSPLHLAALVLAGGAFAWVVHMAGALARPRGPERAAVAAAATAIAGYIDTIGDGAAEASARHRAATLLHTAWITLVTYQPVQPKPDDTLYRLRVINRRLHALFAEAMRSADTGRPLPFDGAELARHLATVPADAFVDDHGAEGVPLGRPSAATLLRRAATPGSNSLRLAGRVGIAVLIAGAIAGALGISHAYWAMATAVLMLHQGFDWTRTIQRGIERTLGTWLGLGVAGAILALHPQGVWLAVVLGALQFTIEMFVVRNYTLAVIFITPAALTIASGGAPVADVGSLLLARGGDTLIGCAVALLVYWVTERSRPPAGLTAAISATLAAVDTTVRHLAAGDVTSPIARTDRRDLQLQAMAMLPAYDIGVGGSAAQRAAAERLWPTVVVAEQLAYRTLAACWALEHDGNTEAAADTAADLAEQLSALGLPDQ</sequence>
<evidence type="ECO:0000313" key="7">
    <source>
        <dbReference type="EMBL" id="GAS86426.1"/>
    </source>
</evidence>
<evidence type="ECO:0000259" key="6">
    <source>
        <dbReference type="Pfam" id="PF13515"/>
    </source>
</evidence>
<protein>
    <submittedName>
        <fullName evidence="7">Integral membrane protein</fullName>
    </submittedName>
</protein>
<comment type="subcellular location">
    <subcellularLocation>
        <location evidence="1">Membrane</location>
        <topology evidence="1">Multi-pass membrane protein</topology>
    </subcellularLocation>
</comment>
<feature type="transmembrane region" description="Helical" evidence="5">
    <location>
        <begin position="436"/>
        <end position="458"/>
    </location>
</feature>
<keyword evidence="2 5" id="KW-0812">Transmembrane</keyword>
<evidence type="ECO:0000256" key="1">
    <source>
        <dbReference type="ARBA" id="ARBA00004141"/>
    </source>
</evidence>
<feature type="transmembrane region" description="Helical" evidence="5">
    <location>
        <begin position="131"/>
        <end position="151"/>
    </location>
</feature>
<keyword evidence="4 5" id="KW-0472">Membrane</keyword>
<name>A0A100VV31_9MYCO</name>
<reference evidence="8" key="2">
    <citation type="submission" date="2016-02" db="EMBL/GenBank/DDBJ databases">
        <title>Draft genome sequence of five rapidly growing Mycobacterium species.</title>
        <authorList>
            <person name="Katahira K."/>
            <person name="Gotou Y."/>
            <person name="Iida K."/>
            <person name="Ogura Y."/>
            <person name="Hayashi T."/>
        </authorList>
    </citation>
    <scope>NUCLEOTIDE SEQUENCE [LARGE SCALE GENOMIC DNA]</scope>
    <source>
        <strain evidence="8">JCM15654</strain>
    </source>
</reference>
<keyword evidence="8" id="KW-1185">Reference proteome</keyword>
<dbReference type="EMBL" id="BCSX01000007">
    <property type="protein sequence ID" value="GAS86426.1"/>
    <property type="molecule type" value="Genomic_DNA"/>
</dbReference>
<dbReference type="Proteomes" id="UP000069620">
    <property type="component" value="Unassembled WGS sequence"/>
</dbReference>
<evidence type="ECO:0000256" key="2">
    <source>
        <dbReference type="ARBA" id="ARBA00022692"/>
    </source>
</evidence>